<evidence type="ECO:0000259" key="4">
    <source>
        <dbReference type="Pfam" id="PF02776"/>
    </source>
</evidence>
<dbReference type="GO" id="GO:0050660">
    <property type="term" value="F:flavin adenine dinucleotide binding"/>
    <property type="evidence" value="ECO:0007669"/>
    <property type="project" value="TreeGrafter"/>
</dbReference>
<dbReference type="Proteomes" id="UP000728032">
    <property type="component" value="Unassembled WGS sequence"/>
</dbReference>
<evidence type="ECO:0000313" key="5">
    <source>
        <dbReference type="EMBL" id="CAD7651954.1"/>
    </source>
</evidence>
<comment type="similarity">
    <text evidence="2">Belongs to the TPP enzyme family.</text>
</comment>
<organism evidence="5">
    <name type="scientific">Oppiella nova</name>
    <dbReference type="NCBI Taxonomy" id="334625"/>
    <lineage>
        <taxon>Eukaryota</taxon>
        <taxon>Metazoa</taxon>
        <taxon>Ecdysozoa</taxon>
        <taxon>Arthropoda</taxon>
        <taxon>Chelicerata</taxon>
        <taxon>Arachnida</taxon>
        <taxon>Acari</taxon>
        <taxon>Acariformes</taxon>
        <taxon>Sarcoptiformes</taxon>
        <taxon>Oribatida</taxon>
        <taxon>Brachypylina</taxon>
        <taxon>Oppioidea</taxon>
        <taxon>Oppiidae</taxon>
        <taxon>Oppiella</taxon>
    </lineage>
</organism>
<dbReference type="InterPro" id="IPR045229">
    <property type="entry name" value="TPP_enz"/>
</dbReference>
<dbReference type="PANTHER" id="PTHR18968:SF166">
    <property type="entry name" value="2-HYDROXYACYL-COA LYASE 2"/>
    <property type="match status" value="1"/>
</dbReference>
<protein>
    <recommendedName>
        <fullName evidence="4">Thiamine pyrophosphate enzyme N-terminal TPP-binding domain-containing protein</fullName>
    </recommendedName>
</protein>
<dbReference type="GO" id="GO:0003984">
    <property type="term" value="F:acetolactate synthase activity"/>
    <property type="evidence" value="ECO:0007669"/>
    <property type="project" value="TreeGrafter"/>
</dbReference>
<dbReference type="GO" id="GO:0030976">
    <property type="term" value="F:thiamine pyrophosphate binding"/>
    <property type="evidence" value="ECO:0007669"/>
    <property type="project" value="InterPro"/>
</dbReference>
<keyword evidence="3" id="KW-1133">Transmembrane helix</keyword>
<dbReference type="GO" id="GO:0009097">
    <property type="term" value="P:isoleucine biosynthetic process"/>
    <property type="evidence" value="ECO:0007669"/>
    <property type="project" value="TreeGrafter"/>
</dbReference>
<dbReference type="GO" id="GO:0005948">
    <property type="term" value="C:acetolactate synthase complex"/>
    <property type="evidence" value="ECO:0007669"/>
    <property type="project" value="TreeGrafter"/>
</dbReference>
<sequence length="340" mass="37189">MDVFGGTSDGLSLTSALKTVAFYLMISVCVAQTLYPLLMIVNMWLRRANIFYHYFHKIALYFFRSVLNLNFRSHNVSIIINTCDQMSDELMSSSKVDEKSVRHGGELVAAVLRSHGVENIFTLSGGHIAPILTASEKLGIRVVDTRHEVTAVFAADATARLSGIPGVAVVTAGPGVTNTVTAVKNAQMAESPIVVLGGAAASLLKGKGALQDIDQISLFKPITKMATTVTKVRDIVPKLREAFKVAQSGTPGPILNTCLGELFGPFKMNVKYFNRLHSRNESSISSQSLGYSPLNAKRVKRFPKCSLNTRHKSLITFTEEICKLMDSFLRLRQLVPILLN</sequence>
<dbReference type="EMBL" id="OC919838">
    <property type="protein sequence ID" value="CAD7651954.1"/>
    <property type="molecule type" value="Genomic_DNA"/>
</dbReference>
<dbReference type="FunFam" id="3.40.50.970:FF:000007">
    <property type="entry name" value="Acetolactate synthase"/>
    <property type="match status" value="1"/>
</dbReference>
<evidence type="ECO:0000313" key="6">
    <source>
        <dbReference type="Proteomes" id="UP000728032"/>
    </source>
</evidence>
<proteinExistence type="inferred from homology"/>
<dbReference type="InterPro" id="IPR029061">
    <property type="entry name" value="THDP-binding"/>
</dbReference>
<dbReference type="OrthoDB" id="16262at2759"/>
<comment type="cofactor">
    <cofactor evidence="1">
        <name>thiamine diphosphate</name>
        <dbReference type="ChEBI" id="CHEBI:58937"/>
    </cofactor>
</comment>
<gene>
    <name evidence="5" type="ORF">ONB1V03_LOCUS8622</name>
</gene>
<name>A0A7R9M1T7_9ACAR</name>
<dbReference type="Gene3D" id="3.40.50.970">
    <property type="match status" value="1"/>
</dbReference>
<dbReference type="Pfam" id="PF02776">
    <property type="entry name" value="TPP_enzyme_N"/>
    <property type="match status" value="1"/>
</dbReference>
<dbReference type="InterPro" id="IPR012001">
    <property type="entry name" value="Thiamin_PyroP_enz_TPP-bd_dom"/>
</dbReference>
<evidence type="ECO:0000256" key="1">
    <source>
        <dbReference type="ARBA" id="ARBA00001964"/>
    </source>
</evidence>
<dbReference type="PANTHER" id="PTHR18968">
    <property type="entry name" value="THIAMINE PYROPHOSPHATE ENZYMES"/>
    <property type="match status" value="1"/>
</dbReference>
<keyword evidence="6" id="KW-1185">Reference proteome</keyword>
<feature type="domain" description="Thiamine pyrophosphate enzyme N-terminal TPP-binding" evidence="4">
    <location>
        <begin position="103"/>
        <end position="218"/>
    </location>
</feature>
<dbReference type="CDD" id="cd07035">
    <property type="entry name" value="TPP_PYR_POX_like"/>
    <property type="match status" value="1"/>
</dbReference>
<evidence type="ECO:0000256" key="3">
    <source>
        <dbReference type="SAM" id="Phobius"/>
    </source>
</evidence>
<reference evidence="5" key="1">
    <citation type="submission" date="2020-11" db="EMBL/GenBank/DDBJ databases">
        <authorList>
            <person name="Tran Van P."/>
        </authorList>
    </citation>
    <scope>NUCLEOTIDE SEQUENCE</scope>
</reference>
<accession>A0A7R9M1T7</accession>
<keyword evidence="3" id="KW-0812">Transmembrane</keyword>
<dbReference type="SUPFAM" id="SSF52518">
    <property type="entry name" value="Thiamin diphosphate-binding fold (THDP-binding)"/>
    <property type="match status" value="1"/>
</dbReference>
<feature type="transmembrane region" description="Helical" evidence="3">
    <location>
        <begin position="20"/>
        <end position="45"/>
    </location>
</feature>
<keyword evidence="3" id="KW-0472">Membrane</keyword>
<evidence type="ECO:0000256" key="2">
    <source>
        <dbReference type="ARBA" id="ARBA00007812"/>
    </source>
</evidence>
<dbReference type="GO" id="GO:0009099">
    <property type="term" value="P:L-valine biosynthetic process"/>
    <property type="evidence" value="ECO:0007669"/>
    <property type="project" value="TreeGrafter"/>
</dbReference>
<dbReference type="EMBL" id="CAJPVJ010005013">
    <property type="protein sequence ID" value="CAG2169138.1"/>
    <property type="molecule type" value="Genomic_DNA"/>
</dbReference>
<dbReference type="AlphaFoldDB" id="A0A7R9M1T7"/>